<keyword evidence="3" id="KW-1185">Reference proteome</keyword>
<proteinExistence type="predicted"/>
<evidence type="ECO:0000313" key="2">
    <source>
        <dbReference type="EMBL" id="RZF35525.1"/>
    </source>
</evidence>
<accession>A0A482WPI6</accession>
<keyword evidence="1" id="KW-0472">Membrane</keyword>
<dbReference type="OrthoDB" id="630188at2759"/>
<keyword evidence="1" id="KW-0812">Transmembrane</keyword>
<comment type="caution">
    <text evidence="2">The sequence shown here is derived from an EMBL/GenBank/DDBJ whole genome shotgun (WGS) entry which is preliminary data.</text>
</comment>
<dbReference type="EMBL" id="QKKF02028090">
    <property type="protein sequence ID" value="RZF35525.1"/>
    <property type="molecule type" value="Genomic_DNA"/>
</dbReference>
<sequence length="315" mass="34481">MISYLNYRSSEFVYRLLVIKKYLTYEKVSIASLVFILLLTQLVTLQMPSPKTDSIVSSTRKRSLDVDFKTASSNDSKKVSTNDCKTVLFNDSKTVSFNESKTVSFNDSKNLSVNDSKTDPLSDSRIILFNDLKPVPVNDTPTASKNVLLNATTPAVDEIVSSNETPISPKLPHEGFPALFSCSTPLSAYKTPAKKKRLFTPGNSSGYVPVSSPTDSELLKADIDNSDVFLDGSCRSVVTDISDCTPLKTILDNCESVISSPLESIFNNTEMDERSRPLDVPANNDLEQTLSDEDVSGIDFLHFKIALSTAGPSTC</sequence>
<evidence type="ECO:0000313" key="3">
    <source>
        <dbReference type="Proteomes" id="UP000291343"/>
    </source>
</evidence>
<dbReference type="InParanoid" id="A0A482WPI6"/>
<name>A0A482WPI6_LAOST</name>
<dbReference type="AlphaFoldDB" id="A0A482WPI6"/>
<dbReference type="Proteomes" id="UP000291343">
    <property type="component" value="Unassembled WGS sequence"/>
</dbReference>
<feature type="transmembrane region" description="Helical" evidence="1">
    <location>
        <begin position="28"/>
        <end position="47"/>
    </location>
</feature>
<gene>
    <name evidence="2" type="ORF">LSTR_LSTR010216</name>
</gene>
<organism evidence="2 3">
    <name type="scientific">Laodelphax striatellus</name>
    <name type="common">Small brown planthopper</name>
    <name type="synonym">Delphax striatella</name>
    <dbReference type="NCBI Taxonomy" id="195883"/>
    <lineage>
        <taxon>Eukaryota</taxon>
        <taxon>Metazoa</taxon>
        <taxon>Ecdysozoa</taxon>
        <taxon>Arthropoda</taxon>
        <taxon>Hexapoda</taxon>
        <taxon>Insecta</taxon>
        <taxon>Pterygota</taxon>
        <taxon>Neoptera</taxon>
        <taxon>Paraneoptera</taxon>
        <taxon>Hemiptera</taxon>
        <taxon>Auchenorrhyncha</taxon>
        <taxon>Fulgoroidea</taxon>
        <taxon>Delphacidae</taxon>
        <taxon>Criomorphinae</taxon>
        <taxon>Laodelphax</taxon>
    </lineage>
</organism>
<protein>
    <submittedName>
        <fullName evidence="2">Uncharacterized protein</fullName>
    </submittedName>
</protein>
<reference evidence="2 3" key="1">
    <citation type="journal article" date="2017" name="Gigascience">
        <title>Genome sequence of the small brown planthopper, Laodelphax striatellus.</title>
        <authorList>
            <person name="Zhu J."/>
            <person name="Jiang F."/>
            <person name="Wang X."/>
            <person name="Yang P."/>
            <person name="Bao Y."/>
            <person name="Zhao W."/>
            <person name="Wang W."/>
            <person name="Lu H."/>
            <person name="Wang Q."/>
            <person name="Cui N."/>
            <person name="Li J."/>
            <person name="Chen X."/>
            <person name="Luo L."/>
            <person name="Yu J."/>
            <person name="Kang L."/>
            <person name="Cui F."/>
        </authorList>
    </citation>
    <scope>NUCLEOTIDE SEQUENCE [LARGE SCALE GENOMIC DNA]</scope>
    <source>
        <strain evidence="2">Lst14</strain>
    </source>
</reference>
<keyword evidence="1" id="KW-1133">Transmembrane helix</keyword>
<evidence type="ECO:0000256" key="1">
    <source>
        <dbReference type="SAM" id="Phobius"/>
    </source>
</evidence>